<reference evidence="1" key="1">
    <citation type="journal article" date="2014" name="Front. Microbiol.">
        <title>High frequency of phylogenetically diverse reductive dehalogenase-homologous genes in deep subseafloor sedimentary metagenomes.</title>
        <authorList>
            <person name="Kawai M."/>
            <person name="Futagami T."/>
            <person name="Toyoda A."/>
            <person name="Takaki Y."/>
            <person name="Nishi S."/>
            <person name="Hori S."/>
            <person name="Arai W."/>
            <person name="Tsubouchi T."/>
            <person name="Morono Y."/>
            <person name="Uchiyama I."/>
            <person name="Ito T."/>
            <person name="Fujiyama A."/>
            <person name="Inagaki F."/>
            <person name="Takami H."/>
        </authorList>
    </citation>
    <scope>NUCLEOTIDE SEQUENCE</scope>
    <source>
        <strain evidence="1">Expedition CK06-06</strain>
    </source>
</reference>
<dbReference type="Pfam" id="PF13263">
    <property type="entry name" value="PHP_C"/>
    <property type="match status" value="1"/>
</dbReference>
<dbReference type="PANTHER" id="PTHR42924">
    <property type="entry name" value="EXONUCLEASE"/>
    <property type="match status" value="1"/>
</dbReference>
<evidence type="ECO:0008006" key="2">
    <source>
        <dbReference type="Google" id="ProtNLM"/>
    </source>
</evidence>
<comment type="caution">
    <text evidence="1">The sequence shown here is derived from an EMBL/GenBank/DDBJ whole genome shotgun (WGS) entry which is preliminary data.</text>
</comment>
<evidence type="ECO:0000313" key="1">
    <source>
        <dbReference type="EMBL" id="GAH27920.1"/>
    </source>
</evidence>
<protein>
    <recommendedName>
        <fullName evidence="2">PHP domain-containing protein</fullName>
    </recommendedName>
</protein>
<proteinExistence type="predicted"/>
<dbReference type="InterPro" id="IPR016195">
    <property type="entry name" value="Pol/histidinol_Pase-like"/>
</dbReference>
<dbReference type="Gene3D" id="3.20.20.140">
    <property type="entry name" value="Metal-dependent hydrolases"/>
    <property type="match status" value="1"/>
</dbReference>
<dbReference type="SUPFAM" id="SSF89550">
    <property type="entry name" value="PHP domain-like"/>
    <property type="match status" value="1"/>
</dbReference>
<dbReference type="PANTHER" id="PTHR42924:SF3">
    <property type="entry name" value="POLYMERASE_HISTIDINOL PHOSPHATASE N-TERMINAL DOMAIN-CONTAINING PROTEIN"/>
    <property type="match status" value="1"/>
</dbReference>
<dbReference type="EMBL" id="BARU01000149">
    <property type="protein sequence ID" value="GAH27920.1"/>
    <property type="molecule type" value="Genomic_DNA"/>
</dbReference>
<organism evidence="1">
    <name type="scientific">marine sediment metagenome</name>
    <dbReference type="NCBI Taxonomy" id="412755"/>
    <lineage>
        <taxon>unclassified sequences</taxon>
        <taxon>metagenomes</taxon>
        <taxon>ecological metagenomes</taxon>
    </lineage>
</organism>
<dbReference type="CDD" id="cd07432">
    <property type="entry name" value="PHP_HisPPase"/>
    <property type="match status" value="1"/>
</dbReference>
<dbReference type="GO" id="GO:0035312">
    <property type="term" value="F:5'-3' DNA exonuclease activity"/>
    <property type="evidence" value="ECO:0007669"/>
    <property type="project" value="TreeGrafter"/>
</dbReference>
<dbReference type="InterPro" id="IPR052018">
    <property type="entry name" value="PHP_domain"/>
</dbReference>
<sequence>MQSIAPFLVIVAEEILTPDGEIMGMFLREGIPSGLSVKETISRIKAQDALVSIPHPFDIFRRSALDGKIIEELAEQIDVIEVFNSRNLLYRSSAKAQIFAQKYGIPGSAGSDAHTHYEIGNAYVEMPEFNGKDDFLNALAKGRIFGRRTNPLVHLNSAWLRLKSNLR</sequence>
<dbReference type="GO" id="GO:0004534">
    <property type="term" value="F:5'-3' RNA exonuclease activity"/>
    <property type="evidence" value="ECO:0007669"/>
    <property type="project" value="TreeGrafter"/>
</dbReference>
<accession>X1F5R8</accession>
<gene>
    <name evidence="1" type="ORF">S03H2_00656</name>
</gene>
<name>X1F5R8_9ZZZZ</name>
<dbReference type="AlphaFoldDB" id="X1F5R8"/>